<reference evidence="10 11" key="1">
    <citation type="submission" date="2015-02" db="EMBL/GenBank/DDBJ databases">
        <authorList>
            <person name="Ju K.-S."/>
            <person name="Doroghazi J.R."/>
            <person name="Metcalf W."/>
        </authorList>
    </citation>
    <scope>NUCLEOTIDE SEQUENCE [LARGE SCALE GENOMIC DNA]</scope>
    <source>
        <strain evidence="10 11">NRRL B-16140</strain>
    </source>
</reference>
<evidence type="ECO:0000256" key="8">
    <source>
        <dbReference type="ARBA" id="ARBA00023316"/>
    </source>
</evidence>
<evidence type="ECO:0000256" key="3">
    <source>
        <dbReference type="ARBA" id="ARBA00022723"/>
    </source>
</evidence>
<evidence type="ECO:0000313" key="11">
    <source>
        <dbReference type="Proteomes" id="UP000033393"/>
    </source>
</evidence>
<proteinExistence type="inferred from homology"/>
<dbReference type="Proteomes" id="UP000033393">
    <property type="component" value="Unassembled WGS sequence"/>
</dbReference>
<evidence type="ECO:0000256" key="1">
    <source>
        <dbReference type="ARBA" id="ARBA00001362"/>
    </source>
</evidence>
<keyword evidence="2 9" id="KW-0645">Protease</keyword>
<name>A0A0F0GBU6_LENAE</name>
<dbReference type="GO" id="GO:0071555">
    <property type="term" value="P:cell wall organization"/>
    <property type="evidence" value="ECO:0007669"/>
    <property type="project" value="UniProtKB-KW"/>
</dbReference>
<dbReference type="OrthoDB" id="9801430at2"/>
<dbReference type="SUPFAM" id="SSF55166">
    <property type="entry name" value="Hedgehog/DD-peptidase"/>
    <property type="match status" value="1"/>
</dbReference>
<dbReference type="PANTHER" id="PTHR43126">
    <property type="entry name" value="D-ALANYL-D-ALANINE DIPEPTIDASE"/>
    <property type="match status" value="1"/>
</dbReference>
<dbReference type="Gene3D" id="3.30.1380.10">
    <property type="match status" value="1"/>
</dbReference>
<dbReference type="EC" id="3.4.13.22" evidence="9"/>
<keyword evidence="4 9" id="KW-0378">Hydrolase</keyword>
<comment type="catalytic activity">
    <reaction evidence="1 9">
        <text>D-alanyl-D-alanine + H2O = 2 D-alanine</text>
        <dbReference type="Rhea" id="RHEA:20661"/>
        <dbReference type="ChEBI" id="CHEBI:15377"/>
        <dbReference type="ChEBI" id="CHEBI:57416"/>
        <dbReference type="ChEBI" id="CHEBI:57822"/>
        <dbReference type="EC" id="3.4.13.22"/>
    </reaction>
</comment>
<dbReference type="AlphaFoldDB" id="A0A0F0GBU6"/>
<dbReference type="InterPro" id="IPR000755">
    <property type="entry name" value="A_A_dipeptidase"/>
</dbReference>
<gene>
    <name evidence="10" type="ORF">UK23_44575</name>
</gene>
<dbReference type="GO" id="GO:0160237">
    <property type="term" value="F:D-Ala-D-Ala dipeptidase activity"/>
    <property type="evidence" value="ECO:0007669"/>
    <property type="project" value="UniProtKB-EC"/>
</dbReference>
<keyword evidence="8 9" id="KW-0961">Cell wall biogenesis/degradation</keyword>
<comment type="caution">
    <text evidence="10">The sequence shown here is derived from an EMBL/GenBank/DDBJ whole genome shotgun (WGS) entry which is preliminary data.</text>
</comment>
<dbReference type="GO" id="GO:0046872">
    <property type="term" value="F:metal ion binding"/>
    <property type="evidence" value="ECO:0007669"/>
    <property type="project" value="UniProtKB-KW"/>
</dbReference>
<evidence type="ECO:0000256" key="5">
    <source>
        <dbReference type="ARBA" id="ARBA00022833"/>
    </source>
</evidence>
<keyword evidence="7 9" id="KW-0482">Metalloprotease</keyword>
<comment type="similarity">
    <text evidence="9">Belongs to the peptidase M15D family.</text>
</comment>
<keyword evidence="5" id="KW-0862">Zinc</keyword>
<evidence type="ECO:0000256" key="2">
    <source>
        <dbReference type="ARBA" id="ARBA00022670"/>
    </source>
</evidence>
<keyword evidence="3" id="KW-0479">Metal-binding</keyword>
<evidence type="ECO:0000256" key="7">
    <source>
        <dbReference type="ARBA" id="ARBA00023049"/>
    </source>
</evidence>
<keyword evidence="6 9" id="KW-0224">Dipeptidase</keyword>
<evidence type="ECO:0000256" key="6">
    <source>
        <dbReference type="ARBA" id="ARBA00022997"/>
    </source>
</evidence>
<evidence type="ECO:0000256" key="9">
    <source>
        <dbReference type="PIRNR" id="PIRNR026671"/>
    </source>
</evidence>
<dbReference type="PANTHER" id="PTHR43126:SF2">
    <property type="entry name" value="D-ALANYL-D-ALANINE DIPEPTIDASE"/>
    <property type="match status" value="1"/>
</dbReference>
<protein>
    <recommendedName>
        <fullName evidence="9">D-alanyl-D-alanine dipeptidase</fullName>
        <shortName evidence="9">D-Ala-D-Ala dipeptidase</shortName>
        <ecNumber evidence="9">3.4.13.22</ecNumber>
    </recommendedName>
</protein>
<dbReference type="Pfam" id="PF01427">
    <property type="entry name" value="Peptidase_M15"/>
    <property type="match status" value="1"/>
</dbReference>
<evidence type="ECO:0000313" key="10">
    <source>
        <dbReference type="EMBL" id="KJK33870.1"/>
    </source>
</evidence>
<dbReference type="PATRIC" id="fig|68170.10.peg.2226"/>
<organism evidence="10 11">
    <name type="scientific">Lentzea aerocolonigenes</name>
    <name type="common">Lechevalieria aerocolonigenes</name>
    <name type="synonym">Saccharothrix aerocolonigenes</name>
    <dbReference type="NCBI Taxonomy" id="68170"/>
    <lineage>
        <taxon>Bacteria</taxon>
        <taxon>Bacillati</taxon>
        <taxon>Actinomycetota</taxon>
        <taxon>Actinomycetes</taxon>
        <taxon>Pseudonocardiales</taxon>
        <taxon>Pseudonocardiaceae</taxon>
        <taxon>Lentzea</taxon>
    </lineage>
</organism>
<dbReference type="EMBL" id="JYJG01000492">
    <property type="protein sequence ID" value="KJK33870.1"/>
    <property type="molecule type" value="Genomic_DNA"/>
</dbReference>
<dbReference type="InterPro" id="IPR009045">
    <property type="entry name" value="Zn_M74/Hedgehog-like"/>
</dbReference>
<sequence length="210" mass="22802">MVWLSDPAVAAIPVRERGEPLVDLRTVAALRLDSRLADEEGLYAHLRIGVVDRLVTAQTLLPAELRLLIVEGYRPQALQIASFESAVAESRARSPRAGEPELRQMASVRSSPPEVAPHVAGAAVDLSLCTVDEIELDLGTAVNDTAAERSHTEDPAVDATARHHRAVLAQALRGAGLVNYPSAWWHWSYGDRYWAYLTGSPQAVYGPIVP</sequence>
<comment type="function">
    <text evidence="9">Catalyzes hydrolysis of the D-alanyl-D-alanine dipeptide.</text>
</comment>
<keyword evidence="11" id="KW-1185">Reference proteome</keyword>
<dbReference type="GO" id="GO:0006508">
    <property type="term" value="P:proteolysis"/>
    <property type="evidence" value="ECO:0007669"/>
    <property type="project" value="UniProtKB-KW"/>
</dbReference>
<accession>A0A0F0GBU6</accession>
<evidence type="ECO:0000256" key="4">
    <source>
        <dbReference type="ARBA" id="ARBA00022801"/>
    </source>
</evidence>
<dbReference type="RefSeq" id="WP_045317895.1">
    <property type="nucleotide sequence ID" value="NZ_JYJG01000492.1"/>
</dbReference>
<dbReference type="GO" id="GO:0008237">
    <property type="term" value="F:metallopeptidase activity"/>
    <property type="evidence" value="ECO:0007669"/>
    <property type="project" value="UniProtKB-KW"/>
</dbReference>
<dbReference type="PIRSF" id="PIRSF026671">
    <property type="entry name" value="AA_dipeptidase"/>
    <property type="match status" value="1"/>
</dbReference>